<proteinExistence type="predicted"/>
<dbReference type="Proteomes" id="UP000502113">
    <property type="component" value="Segment"/>
</dbReference>
<protein>
    <submittedName>
        <fullName evidence="1">Uncharacterized protein</fullName>
    </submittedName>
</protein>
<sequence>MDEKTRLINRQEELSARLEGLKFAEKWIKIFGPLNEDNVQKEIKTTMELMDDNLAKLEEIIYG</sequence>
<organism evidence="1 2">
    <name type="scientific">Enterococcus phage vipetofem</name>
    <dbReference type="NCBI Taxonomy" id="2719594"/>
    <lineage>
        <taxon>Viruses</taxon>
        <taxon>Duplodnaviria</taxon>
        <taxon>Heunggongvirae</taxon>
        <taxon>Uroviricota</taxon>
        <taxon>Caudoviricetes</taxon>
        <taxon>Andrewesvirinae</taxon>
        <taxon>Vipetofemvirus</taxon>
        <taxon>Vipetofemvirus vipetofem</taxon>
    </lineage>
</organism>
<accession>A0A6G9LL69</accession>
<reference evidence="2" key="1">
    <citation type="submission" date="2020-02" db="EMBL/GenBank/DDBJ databases">
        <authorList>
            <person name="Olsen N.S."/>
            <person name="Forero-Junco L."/>
            <person name="Kot W."/>
            <person name="Hansen L.H."/>
        </authorList>
    </citation>
    <scope>NUCLEOTIDE SEQUENCE [LARGE SCALE GENOMIC DNA]</scope>
</reference>
<gene>
    <name evidence="1" type="ORF">vipetofem_77</name>
</gene>
<evidence type="ECO:0000313" key="2">
    <source>
        <dbReference type="Proteomes" id="UP000502113"/>
    </source>
</evidence>
<name>A0A6G9LL69_9CAUD</name>
<dbReference type="EMBL" id="MT119361">
    <property type="protein sequence ID" value="QIQ66375.1"/>
    <property type="molecule type" value="Genomic_DNA"/>
</dbReference>
<keyword evidence="2" id="KW-1185">Reference proteome</keyword>
<evidence type="ECO:0000313" key="1">
    <source>
        <dbReference type="EMBL" id="QIQ66375.1"/>
    </source>
</evidence>